<evidence type="ECO:0000313" key="2">
    <source>
        <dbReference type="EMBL" id="ETN86209.1"/>
    </source>
</evidence>
<dbReference type="Proteomes" id="UP000053676">
    <property type="component" value="Unassembled WGS sequence"/>
</dbReference>
<dbReference type="EMBL" id="KI657591">
    <property type="protein sequence ID" value="ETN86209.1"/>
    <property type="molecule type" value="Genomic_DNA"/>
</dbReference>
<accession>W2TX04</accession>
<reference evidence="3" key="1">
    <citation type="journal article" date="2014" name="Nat. Genet.">
        <title>Genome of the human hookworm Necator americanus.</title>
        <authorList>
            <person name="Tang Y.T."/>
            <person name="Gao X."/>
            <person name="Rosa B.A."/>
            <person name="Abubucker S."/>
            <person name="Hallsworth-Pepin K."/>
            <person name="Martin J."/>
            <person name="Tyagi R."/>
            <person name="Heizer E."/>
            <person name="Zhang X."/>
            <person name="Bhonagiri-Palsikar V."/>
            <person name="Minx P."/>
            <person name="Warren W.C."/>
            <person name="Wang Q."/>
            <person name="Zhan B."/>
            <person name="Hotez P.J."/>
            <person name="Sternberg P.W."/>
            <person name="Dougall A."/>
            <person name="Gaze S.T."/>
            <person name="Mulvenna J."/>
            <person name="Sotillo J."/>
            <person name="Ranganathan S."/>
            <person name="Rabelo E.M."/>
            <person name="Wilson R.K."/>
            <person name="Felgner P.L."/>
            <person name="Bethony J."/>
            <person name="Hawdon J.M."/>
            <person name="Gasser R.B."/>
            <person name="Loukas A."/>
            <person name="Mitreva M."/>
        </authorList>
    </citation>
    <scope>NUCLEOTIDE SEQUENCE [LARGE SCALE GENOMIC DNA]</scope>
</reference>
<dbReference type="AlphaFoldDB" id="W2TX04"/>
<name>W2TX04_NECAM</name>
<protein>
    <submittedName>
        <fullName evidence="2">Uncharacterized protein</fullName>
    </submittedName>
</protein>
<dbReference type="OrthoDB" id="10483056at2759"/>
<evidence type="ECO:0000313" key="3">
    <source>
        <dbReference type="Proteomes" id="UP000053676"/>
    </source>
</evidence>
<dbReference type="KEGG" id="nai:NECAME_01337"/>
<feature type="region of interest" description="Disordered" evidence="1">
    <location>
        <begin position="1"/>
        <end position="34"/>
    </location>
</feature>
<organism evidence="2 3">
    <name type="scientific">Necator americanus</name>
    <name type="common">Human hookworm</name>
    <dbReference type="NCBI Taxonomy" id="51031"/>
    <lineage>
        <taxon>Eukaryota</taxon>
        <taxon>Metazoa</taxon>
        <taxon>Ecdysozoa</taxon>
        <taxon>Nematoda</taxon>
        <taxon>Chromadorea</taxon>
        <taxon>Rhabditida</taxon>
        <taxon>Rhabditina</taxon>
        <taxon>Rhabditomorpha</taxon>
        <taxon>Strongyloidea</taxon>
        <taxon>Ancylostomatidae</taxon>
        <taxon>Bunostominae</taxon>
        <taxon>Necator</taxon>
    </lineage>
</organism>
<feature type="compositionally biased region" description="Basic and acidic residues" evidence="1">
    <location>
        <begin position="1"/>
        <end position="12"/>
    </location>
</feature>
<dbReference type="STRING" id="51031.W2TX04"/>
<evidence type="ECO:0000256" key="1">
    <source>
        <dbReference type="SAM" id="MobiDB-lite"/>
    </source>
</evidence>
<sequence>MSRRSCSSDRSKTSSSRSDTGKHMNESDFEGYQTPEPKALFRDVAVSLYGLDKDMANKLTDFVVENEGYPVTEVNELKDATHAVVGHQNVIDSRKFEEFKR</sequence>
<proteinExistence type="predicted"/>
<gene>
    <name evidence="2" type="ORF">NECAME_01337</name>
</gene>
<feature type="non-terminal residue" evidence="2">
    <location>
        <position position="101"/>
    </location>
</feature>
<keyword evidence="3" id="KW-1185">Reference proteome</keyword>